<dbReference type="GO" id="GO:0016020">
    <property type="term" value="C:membrane"/>
    <property type="evidence" value="ECO:0007669"/>
    <property type="project" value="UniProtKB-SubCell"/>
</dbReference>
<gene>
    <name evidence="13" type="primary">RED2_2</name>
    <name evidence="13" type="ORF">DIS24_g8513</name>
</gene>
<organism evidence="13 14">
    <name type="scientific">Lasiodiplodia hormozganensis</name>
    <dbReference type="NCBI Taxonomy" id="869390"/>
    <lineage>
        <taxon>Eukaryota</taxon>
        <taxon>Fungi</taxon>
        <taxon>Dikarya</taxon>
        <taxon>Ascomycota</taxon>
        <taxon>Pezizomycotina</taxon>
        <taxon>Dothideomycetes</taxon>
        <taxon>Dothideomycetes incertae sedis</taxon>
        <taxon>Botryosphaeriales</taxon>
        <taxon>Botryosphaeriaceae</taxon>
        <taxon>Lasiodiplodia</taxon>
    </lineage>
</organism>
<evidence type="ECO:0000256" key="6">
    <source>
        <dbReference type="ARBA" id="ARBA00023002"/>
    </source>
</evidence>
<sequence>MPLHSSLSLPREGFTIDVLGRILKHTALNPVITLPLLLLARFTQKGQGLTGAHPKLLKHVKTLLYLGLADRISAWLDRNAANNWTRDDTWDWTETGNELVVVTGGSDGIGKEIVLQLAARGIRVAVLDIQAPTWADDATDNLPTVHYSHCDLSSPPSIDAALADVRTHFAGREPTVLINNAGVCFGKPLLESSPHLVRKTFAVNTLAHFDLAQRLLPSMVARDHGMVVTVASQAAFVAAPLLADYAASKAAALALHEALAAELATVYNAPRVRTVAVCQNYTRTRLFEGFKEGDGWVNYTLHPQTVAEAVVGKVLEGSSGLVVLPAAGWWVSAKVRGWPLWMQVGLRKRCVELMQGWRGRVVEQGREEEEDGAEKEGEEKAA</sequence>
<dbReference type="InterPro" id="IPR002347">
    <property type="entry name" value="SDR_fam"/>
</dbReference>
<keyword evidence="6" id="KW-0560">Oxidoreductase</keyword>
<evidence type="ECO:0000256" key="4">
    <source>
        <dbReference type="ARBA" id="ARBA00022857"/>
    </source>
</evidence>
<evidence type="ECO:0000256" key="11">
    <source>
        <dbReference type="ARBA" id="ARBA00082544"/>
    </source>
</evidence>
<proteinExistence type="inferred from homology"/>
<dbReference type="AlphaFoldDB" id="A0AA39Y2J5"/>
<dbReference type="Gene3D" id="3.40.50.720">
    <property type="entry name" value="NAD(P)-binding Rossmann-like Domain"/>
    <property type="match status" value="1"/>
</dbReference>
<evidence type="ECO:0000256" key="3">
    <source>
        <dbReference type="ARBA" id="ARBA00022692"/>
    </source>
</evidence>
<dbReference type="SUPFAM" id="SSF51735">
    <property type="entry name" value="NAD(P)-binding Rossmann-fold domains"/>
    <property type="match status" value="1"/>
</dbReference>
<dbReference type="PROSITE" id="PS00061">
    <property type="entry name" value="ADH_SHORT"/>
    <property type="match status" value="1"/>
</dbReference>
<evidence type="ECO:0000256" key="7">
    <source>
        <dbReference type="ARBA" id="ARBA00023098"/>
    </source>
</evidence>
<evidence type="ECO:0000256" key="1">
    <source>
        <dbReference type="ARBA" id="ARBA00004141"/>
    </source>
</evidence>
<dbReference type="GO" id="GO:0052650">
    <property type="term" value="F:all-trans-retinol dehydrogenase (NADP+) activity"/>
    <property type="evidence" value="ECO:0007669"/>
    <property type="project" value="UniProtKB-ARBA"/>
</dbReference>
<evidence type="ECO:0000256" key="9">
    <source>
        <dbReference type="ARBA" id="ARBA00059620"/>
    </source>
</evidence>
<protein>
    <recommendedName>
        <fullName evidence="10">Short-chain dehydrogenase/reductase 3</fullName>
    </recommendedName>
    <alternativeName>
        <fullName evidence="11">Retinal short-chain dehydrogenase/reductase 1</fullName>
    </alternativeName>
</protein>
<dbReference type="PANTHER" id="PTHR24322">
    <property type="entry name" value="PKSB"/>
    <property type="match status" value="1"/>
</dbReference>
<dbReference type="InterPro" id="IPR036291">
    <property type="entry name" value="NAD(P)-bd_dom_sf"/>
</dbReference>
<keyword evidence="4" id="KW-0521">NADP</keyword>
<dbReference type="PRINTS" id="PR00080">
    <property type="entry name" value="SDRFAMILY"/>
</dbReference>
<dbReference type="Pfam" id="PF00106">
    <property type="entry name" value="adh_short"/>
    <property type="match status" value="1"/>
</dbReference>
<keyword evidence="3" id="KW-0812">Transmembrane</keyword>
<comment type="function">
    <text evidence="9">Catalyzes the reduction of all-trans-retinal to all-trans-retinol in the presence of NADPH.</text>
</comment>
<keyword evidence="7" id="KW-0443">Lipid metabolism</keyword>
<comment type="subcellular location">
    <subcellularLocation>
        <location evidence="1">Membrane</location>
        <topology evidence="1">Multi-pass membrane protein</topology>
    </subcellularLocation>
</comment>
<keyword evidence="8" id="KW-0472">Membrane</keyword>
<comment type="similarity">
    <text evidence="2 12">Belongs to the short-chain dehydrogenases/reductases (SDR) family.</text>
</comment>
<evidence type="ECO:0000256" key="5">
    <source>
        <dbReference type="ARBA" id="ARBA00022989"/>
    </source>
</evidence>
<keyword evidence="5" id="KW-1133">Transmembrane helix</keyword>
<name>A0AA39Y2J5_9PEZI</name>
<dbReference type="EMBL" id="JAUJDW010000063">
    <property type="protein sequence ID" value="KAK0644837.1"/>
    <property type="molecule type" value="Genomic_DNA"/>
</dbReference>
<reference evidence="13" key="1">
    <citation type="submission" date="2023-06" db="EMBL/GenBank/DDBJ databases">
        <title>Multi-omics analyses reveal the molecular pathogenesis toolkit of Lasiodiplodia hormozganensis, a cross-kingdom pathogen.</title>
        <authorList>
            <person name="Felix C."/>
            <person name="Meneses R."/>
            <person name="Goncalves M.F.M."/>
            <person name="Tilleman L."/>
            <person name="Duarte A.S."/>
            <person name="Jorrin-Novo J.V."/>
            <person name="Van De Peer Y."/>
            <person name="Deforce D."/>
            <person name="Van Nieuwerburgh F."/>
            <person name="Esteves A.C."/>
            <person name="Alves A."/>
        </authorList>
    </citation>
    <scope>NUCLEOTIDE SEQUENCE</scope>
    <source>
        <strain evidence="13">CBS 339.90</strain>
    </source>
</reference>
<evidence type="ECO:0000313" key="13">
    <source>
        <dbReference type="EMBL" id="KAK0644837.1"/>
    </source>
</evidence>
<dbReference type="FunFam" id="3.40.50.720:FF:000131">
    <property type="entry name" value="Short-chain dehydrogenase/reductase 3"/>
    <property type="match status" value="1"/>
</dbReference>
<evidence type="ECO:0000313" key="14">
    <source>
        <dbReference type="Proteomes" id="UP001175001"/>
    </source>
</evidence>
<evidence type="ECO:0000256" key="10">
    <source>
        <dbReference type="ARBA" id="ARBA00068717"/>
    </source>
</evidence>
<evidence type="ECO:0000256" key="2">
    <source>
        <dbReference type="ARBA" id="ARBA00006484"/>
    </source>
</evidence>
<dbReference type="PANTHER" id="PTHR24322:SF736">
    <property type="entry name" value="RETINOL DEHYDROGENASE 10"/>
    <property type="match status" value="1"/>
</dbReference>
<accession>A0AA39Y2J5</accession>
<dbReference type="PRINTS" id="PR00081">
    <property type="entry name" value="GDHRDH"/>
</dbReference>
<dbReference type="InterPro" id="IPR020904">
    <property type="entry name" value="Sc_DH/Rdtase_CS"/>
</dbReference>
<comment type="caution">
    <text evidence="13">The sequence shown here is derived from an EMBL/GenBank/DDBJ whole genome shotgun (WGS) entry which is preliminary data.</text>
</comment>
<evidence type="ECO:0000256" key="12">
    <source>
        <dbReference type="RuleBase" id="RU000363"/>
    </source>
</evidence>
<dbReference type="Proteomes" id="UP001175001">
    <property type="component" value="Unassembled WGS sequence"/>
</dbReference>
<evidence type="ECO:0000256" key="8">
    <source>
        <dbReference type="ARBA" id="ARBA00023136"/>
    </source>
</evidence>
<keyword evidence="14" id="KW-1185">Reference proteome</keyword>